<evidence type="ECO:0000313" key="6">
    <source>
        <dbReference type="EMBL" id="QHB63611.1"/>
    </source>
</evidence>
<reference evidence="2 12" key="4">
    <citation type="journal article" date="2019" name="Nat. Med.">
        <title>A library of human gut bacterial isolates paired with longitudinal multiomics data enables mechanistic microbiome research.</title>
        <authorList>
            <person name="Poyet M."/>
            <person name="Groussin M."/>
            <person name="Gibbons S.M."/>
            <person name="Avila-Pacheco J."/>
            <person name="Jiang X."/>
            <person name="Kearney S.M."/>
            <person name="Perrotta A.R."/>
            <person name="Berdy B."/>
            <person name="Zhao S."/>
            <person name="Lieberman T.D."/>
            <person name="Swanson P.K."/>
            <person name="Smith M."/>
            <person name="Roesemann S."/>
            <person name="Alexander J.E."/>
            <person name="Rich S.A."/>
            <person name="Livny J."/>
            <person name="Vlamakis H."/>
            <person name="Clish C."/>
            <person name="Bullock K."/>
            <person name="Deik A."/>
            <person name="Scott J."/>
            <person name="Pierce K.A."/>
            <person name="Xavier R.J."/>
            <person name="Alm E.J."/>
        </authorList>
    </citation>
    <scope>NUCLEOTIDE SEQUENCE [LARGE SCALE GENOMIC DNA]</scope>
    <source>
        <strain evidence="2 12">BIOML-A190</strain>
    </source>
</reference>
<protein>
    <submittedName>
        <fullName evidence="3 5">Phosphoesterase</fullName>
    </submittedName>
</protein>
<dbReference type="Proteomes" id="UP000193664">
    <property type="component" value="Unassembled WGS sequence"/>
</dbReference>
<evidence type="ECO:0000313" key="8">
    <source>
        <dbReference type="Proteomes" id="UP000192714"/>
    </source>
</evidence>
<evidence type="ECO:0000313" key="11">
    <source>
        <dbReference type="Proteomes" id="UP000284589"/>
    </source>
</evidence>
<evidence type="ECO:0000256" key="1">
    <source>
        <dbReference type="SAM" id="MobiDB-lite"/>
    </source>
</evidence>
<dbReference type="EMBL" id="WDLT01000001">
    <property type="protein sequence ID" value="KAB5748350.1"/>
    <property type="molecule type" value="Genomic_DNA"/>
</dbReference>
<proteinExistence type="predicted"/>
<evidence type="ECO:0000313" key="9">
    <source>
        <dbReference type="Proteomes" id="UP000193208"/>
    </source>
</evidence>
<dbReference type="AlphaFoldDB" id="A0A076JLZ9"/>
<dbReference type="Proteomes" id="UP000464884">
    <property type="component" value="Chromosome"/>
</dbReference>
<dbReference type="Gene3D" id="3.60.21.10">
    <property type="match status" value="1"/>
</dbReference>
<evidence type="ECO:0000313" key="13">
    <source>
        <dbReference type="Proteomes" id="UP000464884"/>
    </source>
</evidence>
<evidence type="ECO:0000313" key="7">
    <source>
        <dbReference type="EMBL" id="RHJ20389.1"/>
    </source>
</evidence>
<dbReference type="EMBL" id="LNKI01000001">
    <property type="protein sequence ID" value="OSH01619.1"/>
    <property type="molecule type" value="Genomic_DNA"/>
</dbReference>
<evidence type="ECO:0000313" key="12">
    <source>
        <dbReference type="Proteomes" id="UP000437631"/>
    </source>
</evidence>
<reference evidence="9 10" key="1">
    <citation type="journal article" date="2016" name="Sci. Rep.">
        <title>Evaluation of genetic diversity among strains of the human gut commensal Bifidobacterium adolescentis.</title>
        <authorList>
            <person name="Duranti S."/>
            <person name="Milani C."/>
            <person name="Lugli G.A."/>
            <person name="Mancabelli L."/>
            <person name="Turroni F."/>
            <person name="Ferrario C."/>
            <person name="Mangifesta M."/>
            <person name="Viappiani A."/>
            <person name="Sanchez B."/>
            <person name="Margolles A."/>
            <person name="van Sinderen D."/>
            <person name="Ventura M."/>
        </authorList>
    </citation>
    <scope>NUCLEOTIDE SEQUENCE [LARGE SCALE GENOMIC DNA]</scope>
    <source>
        <strain evidence="4 10">AD2-8</strain>
        <strain evidence="5 9">AL46-7</strain>
    </source>
</reference>
<dbReference type="EMBL" id="NAQF01000005">
    <property type="protein sequence ID" value="OQM57903.1"/>
    <property type="molecule type" value="Genomic_DNA"/>
</dbReference>
<reference evidence="7 11" key="3">
    <citation type="submission" date="2018-08" db="EMBL/GenBank/DDBJ databases">
        <title>A genome reference for cultivated species of the human gut microbiota.</title>
        <authorList>
            <person name="Zou Y."/>
            <person name="Xue W."/>
            <person name="Luo G."/>
        </authorList>
    </citation>
    <scope>NUCLEOTIDE SEQUENCE [LARGE SCALE GENOMIC DNA]</scope>
    <source>
        <strain evidence="7 11">AM12-20</strain>
    </source>
</reference>
<gene>
    <name evidence="4" type="ORF">AD0028_0657</name>
    <name evidence="5" type="ORF">AL0467_0678</name>
    <name evidence="3" type="ORF">B5789_1390</name>
    <name evidence="7" type="ORF">DW139_03080</name>
    <name evidence="6" type="ORF">F3K97_03350</name>
    <name evidence="2" type="ORF">GA752_02175</name>
</gene>
<dbReference type="Proteomes" id="UP000193208">
    <property type="component" value="Unassembled WGS sequence"/>
</dbReference>
<dbReference type="Proteomes" id="UP000437631">
    <property type="component" value="Unassembled WGS sequence"/>
</dbReference>
<dbReference type="InterPro" id="IPR029052">
    <property type="entry name" value="Metallo-depent_PP-like"/>
</dbReference>
<dbReference type="SUPFAM" id="SSF56300">
    <property type="entry name" value="Metallo-dependent phosphatases"/>
    <property type="match status" value="1"/>
</dbReference>
<accession>A0A076JLZ9</accession>
<dbReference type="Proteomes" id="UP000284589">
    <property type="component" value="Unassembled WGS sequence"/>
</dbReference>
<dbReference type="EMBL" id="CP047129">
    <property type="protein sequence ID" value="QHB63611.1"/>
    <property type="molecule type" value="Genomic_DNA"/>
</dbReference>
<dbReference type="Proteomes" id="UP000192714">
    <property type="component" value="Unassembled WGS sequence"/>
</dbReference>
<dbReference type="RefSeq" id="WP_033499145.1">
    <property type="nucleotide sequence ID" value="NZ_AP031418.1"/>
</dbReference>
<evidence type="ECO:0000313" key="2">
    <source>
        <dbReference type="EMBL" id="KAB5748350.1"/>
    </source>
</evidence>
<reference evidence="3 8" key="2">
    <citation type="submission" date="2017-03" db="EMBL/GenBank/DDBJ databases">
        <title>Maternal inheritance of bifidobacteria.</title>
        <authorList>
            <person name="Lugli G.A."/>
            <person name="Duranti S."/>
            <person name="Milani C."/>
            <person name="Mancabelli L."/>
        </authorList>
    </citation>
    <scope>NUCLEOTIDE SEQUENCE [LARGE SCALE GENOMIC DNA]</scope>
    <source>
        <strain evidence="3 8">1892B</strain>
    </source>
</reference>
<dbReference type="eggNOG" id="COG4186">
    <property type="taxonomic scope" value="Bacteria"/>
</dbReference>
<evidence type="ECO:0000313" key="3">
    <source>
        <dbReference type="EMBL" id="OQM57903.1"/>
    </source>
</evidence>
<name>A0A076JLZ9_BIFAD</name>
<sequence>MKYFTTDTHFGHPLVSVLRGFTTFDPGHTQYDALLSSQGRKAAEDWVKGVVLDDSRLNFRKAADTDAHDEAIVANINRIVGEDDELWILGDIGYRTSVRHLKSCLRQLRCRHLHAVIGNHDDWWLDDAPARDLFESIEPNSTAELTGLGIGRPQATETVNLSHFPYREDLAYGWPDDAVRFRDQALPFDGHRLLYGHTHQLSPEGARHEALNVGLDAWNLQPVSETQIADWFHAHATDSTHVSPLDMPDSPGPAPIDSAAQQEPGGSVSAAES</sequence>
<reference evidence="6 13" key="5">
    <citation type="submission" date="2019-12" db="EMBL/GenBank/DDBJ databases">
        <title>Draft Genome Sequence of Bifidobacterium adolescentis ZJ2.</title>
        <authorList>
            <person name="Jin Z."/>
        </authorList>
    </citation>
    <scope>NUCLEOTIDE SEQUENCE [LARGE SCALE GENOMIC DNA]</scope>
    <source>
        <strain evidence="6 13">ZJ2</strain>
    </source>
</reference>
<evidence type="ECO:0000313" key="10">
    <source>
        <dbReference type="Proteomes" id="UP000193664"/>
    </source>
</evidence>
<evidence type="ECO:0000313" key="4">
    <source>
        <dbReference type="EMBL" id="OSG95416.1"/>
    </source>
</evidence>
<evidence type="ECO:0000313" key="5">
    <source>
        <dbReference type="EMBL" id="OSH01619.1"/>
    </source>
</evidence>
<dbReference type="EMBL" id="LNKF01000002">
    <property type="protein sequence ID" value="OSG95416.1"/>
    <property type="molecule type" value="Genomic_DNA"/>
</dbReference>
<dbReference type="EMBL" id="QRLP01000001">
    <property type="protein sequence ID" value="RHJ20389.1"/>
    <property type="molecule type" value="Genomic_DNA"/>
</dbReference>
<dbReference type="KEGG" id="badl:BADO_0635"/>
<organism evidence="5 9">
    <name type="scientific">Bifidobacterium adolescentis</name>
    <dbReference type="NCBI Taxonomy" id="1680"/>
    <lineage>
        <taxon>Bacteria</taxon>
        <taxon>Bacillati</taxon>
        <taxon>Actinomycetota</taxon>
        <taxon>Actinomycetes</taxon>
        <taxon>Bifidobacteriales</taxon>
        <taxon>Bifidobacteriaceae</taxon>
        <taxon>Bifidobacterium</taxon>
    </lineage>
</organism>
<feature type="region of interest" description="Disordered" evidence="1">
    <location>
        <begin position="240"/>
        <end position="273"/>
    </location>
</feature>